<evidence type="ECO:0000256" key="1">
    <source>
        <dbReference type="SAM" id="Coils"/>
    </source>
</evidence>
<organism evidence="2 3">
    <name type="scientific">Limnofasciculus baicalensis BBK-W-15</name>
    <dbReference type="NCBI Taxonomy" id="2699891"/>
    <lineage>
        <taxon>Bacteria</taxon>
        <taxon>Bacillati</taxon>
        <taxon>Cyanobacteriota</taxon>
        <taxon>Cyanophyceae</taxon>
        <taxon>Coleofasciculales</taxon>
        <taxon>Coleofasciculaceae</taxon>
        <taxon>Limnofasciculus</taxon>
        <taxon>Limnofasciculus baicalensis</taxon>
    </lineage>
</organism>
<reference evidence="2" key="1">
    <citation type="submission" date="2022-06" db="EMBL/GenBank/DDBJ databases">
        <title>New cyanobacteria of genus Symplocastrum in benthos of Lake Baikal.</title>
        <authorList>
            <person name="Sorokovikova E."/>
            <person name="Tikhonova I."/>
            <person name="Krasnopeev A."/>
            <person name="Evseev P."/>
            <person name="Gladkikh A."/>
            <person name="Belykh O."/>
        </authorList>
    </citation>
    <scope>NUCLEOTIDE SEQUENCE</scope>
    <source>
        <strain evidence="2">BBK-W-15</strain>
    </source>
</reference>
<keyword evidence="1" id="KW-0175">Coiled coil</keyword>
<accession>A0AAE3GSG4</accession>
<feature type="coiled-coil region" evidence="1">
    <location>
        <begin position="55"/>
        <end position="89"/>
    </location>
</feature>
<protein>
    <submittedName>
        <fullName evidence="2">Uncharacterized protein</fullName>
    </submittedName>
</protein>
<dbReference type="Proteomes" id="UP001204953">
    <property type="component" value="Unassembled WGS sequence"/>
</dbReference>
<dbReference type="RefSeq" id="WP_254012639.1">
    <property type="nucleotide sequence ID" value="NZ_JAMZMM010000149.1"/>
</dbReference>
<dbReference type="AlphaFoldDB" id="A0AAE3GSG4"/>
<evidence type="ECO:0000313" key="3">
    <source>
        <dbReference type="Proteomes" id="UP001204953"/>
    </source>
</evidence>
<evidence type="ECO:0000313" key="2">
    <source>
        <dbReference type="EMBL" id="MCP2729865.1"/>
    </source>
</evidence>
<keyword evidence="3" id="KW-1185">Reference proteome</keyword>
<gene>
    <name evidence="2" type="ORF">NJ959_15625</name>
</gene>
<dbReference type="EMBL" id="JAMZMM010000149">
    <property type="protein sequence ID" value="MCP2729865.1"/>
    <property type="molecule type" value="Genomic_DNA"/>
</dbReference>
<proteinExistence type="predicted"/>
<name>A0AAE3GSG4_9CYAN</name>
<sequence length="92" mass="10727">MSHICRTINCIDNVSQLKVLNELGKHLQQLSYEAQSNNDNYYLQGVFWIIFEAFVEQLESEINELENNLELLHQELRAAEDEVMATREKSLA</sequence>
<comment type="caution">
    <text evidence="2">The sequence shown here is derived from an EMBL/GenBank/DDBJ whole genome shotgun (WGS) entry which is preliminary data.</text>
</comment>